<dbReference type="SUPFAM" id="SSF48208">
    <property type="entry name" value="Six-hairpin glycosidases"/>
    <property type="match status" value="1"/>
</dbReference>
<dbReference type="GO" id="GO:0030246">
    <property type="term" value="F:carbohydrate binding"/>
    <property type="evidence" value="ECO:0007669"/>
    <property type="project" value="InterPro"/>
</dbReference>
<dbReference type="Gene3D" id="1.50.10.10">
    <property type="match status" value="1"/>
</dbReference>
<organism evidence="9 10">
    <name type="scientific">Mobilisporobacter senegalensis</name>
    <dbReference type="NCBI Taxonomy" id="1329262"/>
    <lineage>
        <taxon>Bacteria</taxon>
        <taxon>Bacillati</taxon>
        <taxon>Bacillota</taxon>
        <taxon>Clostridia</taxon>
        <taxon>Lachnospirales</taxon>
        <taxon>Lachnospiraceae</taxon>
        <taxon>Mobilisporobacter</taxon>
    </lineage>
</organism>
<dbReference type="GO" id="GO:0005975">
    <property type="term" value="P:carbohydrate metabolic process"/>
    <property type="evidence" value="ECO:0007669"/>
    <property type="project" value="InterPro"/>
</dbReference>
<dbReference type="GO" id="GO:0004553">
    <property type="term" value="F:hydrolase activity, hydrolyzing O-glycosyl compounds"/>
    <property type="evidence" value="ECO:0007669"/>
    <property type="project" value="TreeGrafter"/>
</dbReference>
<dbReference type="Pfam" id="PF03633">
    <property type="entry name" value="Glyco_hydro_65C"/>
    <property type="match status" value="1"/>
</dbReference>
<dbReference type="InterPro" id="IPR037018">
    <property type="entry name" value="GH65_N"/>
</dbReference>
<dbReference type="Pfam" id="PF03636">
    <property type="entry name" value="Glyco_hydro_65N"/>
    <property type="match status" value="1"/>
</dbReference>
<dbReference type="Proteomes" id="UP000273083">
    <property type="component" value="Unassembled WGS sequence"/>
</dbReference>
<keyword evidence="10" id="KW-1185">Reference proteome</keyword>
<dbReference type="InterPro" id="IPR012341">
    <property type="entry name" value="6hp_glycosidase-like_sf"/>
</dbReference>
<feature type="domain" description="Glycoside hydrolase family 65 N-terminal" evidence="8">
    <location>
        <begin position="17"/>
        <end position="255"/>
    </location>
</feature>
<evidence type="ECO:0000259" key="8">
    <source>
        <dbReference type="Pfam" id="PF03636"/>
    </source>
</evidence>
<keyword evidence="2" id="KW-0328">Glycosyltransferase</keyword>
<dbReference type="EMBL" id="RJVG01000005">
    <property type="protein sequence ID" value="ROR28269.1"/>
    <property type="molecule type" value="Genomic_DNA"/>
</dbReference>
<dbReference type="InterPro" id="IPR005195">
    <property type="entry name" value="Glyco_hydro_65_M"/>
</dbReference>
<name>A0A3N1XNL4_9FIRM</name>
<evidence type="ECO:0000259" key="7">
    <source>
        <dbReference type="Pfam" id="PF03633"/>
    </source>
</evidence>
<keyword evidence="9" id="KW-0378">Hydrolase</keyword>
<dbReference type="RefSeq" id="WP_123609443.1">
    <property type="nucleotide sequence ID" value="NZ_RJVG01000005.1"/>
</dbReference>
<evidence type="ECO:0000256" key="1">
    <source>
        <dbReference type="ARBA" id="ARBA00006768"/>
    </source>
</evidence>
<accession>A0A3N1XNL4</accession>
<dbReference type="PANTHER" id="PTHR11051:SF8">
    <property type="entry name" value="PROTEIN-GLUCOSYLGALACTOSYLHYDROXYLYSINE GLUCOSIDASE"/>
    <property type="match status" value="1"/>
</dbReference>
<dbReference type="PIRSF" id="PIRSF036289">
    <property type="entry name" value="Glycosyl_hydrolase_malt_phosph"/>
    <property type="match status" value="1"/>
</dbReference>
<evidence type="ECO:0000256" key="4">
    <source>
        <dbReference type="PIRSR" id="PIRSR036289-50"/>
    </source>
</evidence>
<keyword evidence="3" id="KW-0808">Transferase</keyword>
<dbReference type="InterPro" id="IPR005196">
    <property type="entry name" value="Glyco_hydro_65_N"/>
</dbReference>
<dbReference type="Gene3D" id="2.70.98.40">
    <property type="entry name" value="Glycoside hydrolase, family 65, N-terminal domain"/>
    <property type="match status" value="1"/>
</dbReference>
<dbReference type="PANTHER" id="PTHR11051">
    <property type="entry name" value="GLYCOSYL HYDROLASE-RELATED"/>
    <property type="match status" value="1"/>
</dbReference>
<feature type="binding site" evidence="5">
    <location>
        <begin position="610"/>
        <end position="611"/>
    </location>
    <ligand>
        <name>substrate</name>
    </ligand>
</feature>
<dbReference type="InterPro" id="IPR011013">
    <property type="entry name" value="Gal_mutarotase_sf_dom"/>
</dbReference>
<feature type="domain" description="Glycoside hydrolase family 65 C-terminal" evidence="7">
    <location>
        <begin position="708"/>
        <end position="768"/>
    </location>
</feature>
<dbReference type="InterPro" id="IPR005194">
    <property type="entry name" value="Glyco_hydro_65_C"/>
</dbReference>
<comment type="similarity">
    <text evidence="1">Belongs to the glycosyl hydrolase 65 family.</text>
</comment>
<feature type="binding site" evidence="5">
    <location>
        <begin position="353"/>
        <end position="354"/>
    </location>
    <ligand>
        <name>substrate</name>
    </ligand>
</feature>
<evidence type="ECO:0000313" key="10">
    <source>
        <dbReference type="Proteomes" id="UP000273083"/>
    </source>
</evidence>
<dbReference type="AlphaFoldDB" id="A0A3N1XNL4"/>
<evidence type="ECO:0000256" key="5">
    <source>
        <dbReference type="PIRSR" id="PIRSR036289-51"/>
    </source>
</evidence>
<comment type="caution">
    <text evidence="9">The sequence shown here is derived from an EMBL/GenBank/DDBJ whole genome shotgun (WGS) entry which is preliminary data.</text>
</comment>
<dbReference type="InterPro" id="IPR008928">
    <property type="entry name" value="6-hairpin_glycosidase_sf"/>
</dbReference>
<evidence type="ECO:0000256" key="3">
    <source>
        <dbReference type="ARBA" id="ARBA00022679"/>
    </source>
</evidence>
<sequence>MNTSMNYSKAEDWYIEEEKFDSSWLGKCEAIMCLGNGYLGLRSATEEEYLNEKRGYFVAGTFNKFDDREVTELPNIADIINLQMIINGCCFTLDKGTIKKYSRKLNLRTGELSRCIVWISPKGDELAIEFYRVVSMADLHLIAQKVIITPINSNISLKIISGINGRITNSGSQHLSDGDKRLYEQKYMQLVQTTGESQIDFVHNTSLSFMIDNETCELESRIIIERRKIYMEYEMDVPQGIPLVIQKISNVYTSREPDNADIGLKKLQEKSLSLLKNAVAHGYDRIAYDSATEWGKKVWDKTPIKITAEDEFDQLSIRFAQYHLAIMVPSHDNRMSIGAKGLSGEGYKGHTFWDTDIFVLPYFIFTDPQLAKQLEQYRYLSLNGARAKALSNGFSGAQFPWESAWLDDGEVTPVWGAADIITGEPTKIWSGFIEQHITSDVSYGIWQYYKVTDDQKFMDQYGYEVIFDTANFWVSRLEFSEEDGLYHINNVVGPDEYKEHADDNAYTNYMAYWNIKKAMEYYQYLKEERTSIFNKLLNSLDLDASYEMWVDRADKIYLPVPREEDLVIPQDKYYLTYKEIDLTNYKSQTQVDTIFLDYNIEQINHIQVSKQADIMMLFLCLEDMFSYEVKKANWDYYEPRTLHDSSLSLSSHCILANDLGDYDKAYDLFRKAAGIDLGTNMKSSDSGIHAASIGGIWQCIVYGFGGVRMINGKLRIEPKLPKTWSDLEFPIIWHGQKLIIKINKNRLQIENITKEAEVEVTIYGKSYHIDDRLEVDLPEGCQL</sequence>
<evidence type="ECO:0000259" key="6">
    <source>
        <dbReference type="Pfam" id="PF03632"/>
    </source>
</evidence>
<evidence type="ECO:0000256" key="2">
    <source>
        <dbReference type="ARBA" id="ARBA00022676"/>
    </source>
</evidence>
<gene>
    <name evidence="9" type="ORF">EDD66_105210</name>
</gene>
<reference evidence="9 10" key="1">
    <citation type="submission" date="2018-11" db="EMBL/GenBank/DDBJ databases">
        <title>Genomic Encyclopedia of Type Strains, Phase IV (KMG-IV): sequencing the most valuable type-strain genomes for metagenomic binning, comparative biology and taxonomic classification.</title>
        <authorList>
            <person name="Goeker M."/>
        </authorList>
    </citation>
    <scope>NUCLEOTIDE SEQUENCE [LARGE SCALE GENOMIC DNA]</scope>
    <source>
        <strain evidence="9 10">DSM 26537</strain>
    </source>
</reference>
<feature type="domain" description="Glycoside hydrolase family 65 central catalytic" evidence="6">
    <location>
        <begin position="318"/>
        <end position="698"/>
    </location>
</feature>
<dbReference type="GO" id="GO:0016757">
    <property type="term" value="F:glycosyltransferase activity"/>
    <property type="evidence" value="ECO:0007669"/>
    <property type="project" value="UniProtKB-KW"/>
</dbReference>
<proteinExistence type="inferred from homology"/>
<dbReference type="Gene3D" id="2.60.420.10">
    <property type="entry name" value="Maltose phosphorylase, domain 3"/>
    <property type="match status" value="1"/>
</dbReference>
<dbReference type="Pfam" id="PF03632">
    <property type="entry name" value="Glyco_hydro_65m"/>
    <property type="match status" value="1"/>
</dbReference>
<dbReference type="InterPro" id="IPR017045">
    <property type="entry name" value="Malt_Pase/Glycosyl_Hdrlase"/>
</dbReference>
<evidence type="ECO:0000313" key="9">
    <source>
        <dbReference type="EMBL" id="ROR28269.1"/>
    </source>
</evidence>
<feature type="active site" description="Proton donor" evidence="4">
    <location>
        <position position="496"/>
    </location>
</feature>
<dbReference type="OrthoDB" id="9758855at2"/>
<protein>
    <submittedName>
        <fullName evidence="9">Putative glycosyl hydrolase</fullName>
    </submittedName>
</protein>
<dbReference type="SUPFAM" id="SSF74650">
    <property type="entry name" value="Galactose mutarotase-like"/>
    <property type="match status" value="1"/>
</dbReference>